<dbReference type="WBParaSite" id="PgE074_g002_t01">
    <property type="protein sequence ID" value="PgE074_g002_t01"/>
    <property type="gene ID" value="PgE074_g002"/>
</dbReference>
<evidence type="ECO:0000313" key="3">
    <source>
        <dbReference type="WBParaSite" id="PgE074_g002_t01"/>
    </source>
</evidence>
<dbReference type="WBParaSite" id="PgE074_g002_t02">
    <property type="protein sequence ID" value="PgE074_g002_t02"/>
    <property type="gene ID" value="PgE074_g002"/>
</dbReference>
<protein>
    <submittedName>
        <fullName evidence="3 4">Uncharacterized protein</fullName>
    </submittedName>
</protein>
<evidence type="ECO:0000313" key="2">
    <source>
        <dbReference type="Proteomes" id="UP000887569"/>
    </source>
</evidence>
<feature type="compositionally biased region" description="Polar residues" evidence="1">
    <location>
        <begin position="1"/>
        <end position="29"/>
    </location>
</feature>
<feature type="region of interest" description="Disordered" evidence="1">
    <location>
        <begin position="1"/>
        <end position="31"/>
    </location>
</feature>
<keyword evidence="2" id="KW-1185">Reference proteome</keyword>
<sequence>MNRFSGESPNRNSNETAADHTQLSRNVHATNHRTVVRSFEEYIRYL</sequence>
<evidence type="ECO:0000256" key="1">
    <source>
        <dbReference type="SAM" id="MobiDB-lite"/>
    </source>
</evidence>
<dbReference type="Proteomes" id="UP000887569">
    <property type="component" value="Unplaced"/>
</dbReference>
<dbReference type="AlphaFoldDB" id="A0A914ZZG5"/>
<evidence type="ECO:0000313" key="4">
    <source>
        <dbReference type="WBParaSite" id="PgE074_g002_t02"/>
    </source>
</evidence>
<reference evidence="3 4" key="1">
    <citation type="submission" date="2022-11" db="UniProtKB">
        <authorList>
            <consortium name="WormBaseParasite"/>
        </authorList>
    </citation>
    <scope>IDENTIFICATION</scope>
</reference>
<organism evidence="2 3">
    <name type="scientific">Parascaris univalens</name>
    <name type="common">Nematode worm</name>
    <dbReference type="NCBI Taxonomy" id="6257"/>
    <lineage>
        <taxon>Eukaryota</taxon>
        <taxon>Metazoa</taxon>
        <taxon>Ecdysozoa</taxon>
        <taxon>Nematoda</taxon>
        <taxon>Chromadorea</taxon>
        <taxon>Rhabditida</taxon>
        <taxon>Spirurina</taxon>
        <taxon>Ascaridomorpha</taxon>
        <taxon>Ascaridoidea</taxon>
        <taxon>Ascarididae</taxon>
        <taxon>Parascaris</taxon>
    </lineage>
</organism>
<proteinExistence type="predicted"/>
<name>A0A914ZZG5_PARUN</name>
<accession>A0A914ZZG5</accession>